<feature type="compositionally biased region" description="Polar residues" evidence="2">
    <location>
        <begin position="295"/>
        <end position="305"/>
    </location>
</feature>
<evidence type="ECO:0000256" key="2">
    <source>
        <dbReference type="SAM" id="MobiDB-lite"/>
    </source>
</evidence>
<dbReference type="AlphaFoldDB" id="A0A164U0E4"/>
<keyword evidence="1" id="KW-0175">Coiled coil</keyword>
<feature type="compositionally biased region" description="Polar residues" evidence="2">
    <location>
        <begin position="204"/>
        <end position="221"/>
    </location>
</feature>
<organism evidence="3 4">
    <name type="scientific">Sistotremastrum niveocremeum HHB9708</name>
    <dbReference type="NCBI Taxonomy" id="1314777"/>
    <lineage>
        <taxon>Eukaryota</taxon>
        <taxon>Fungi</taxon>
        <taxon>Dikarya</taxon>
        <taxon>Basidiomycota</taxon>
        <taxon>Agaricomycotina</taxon>
        <taxon>Agaricomycetes</taxon>
        <taxon>Sistotremastrales</taxon>
        <taxon>Sistotremastraceae</taxon>
        <taxon>Sertulicium</taxon>
        <taxon>Sertulicium niveocremeum</taxon>
    </lineage>
</organism>
<gene>
    <name evidence="3" type="ORF">SISNIDRAFT_466673</name>
</gene>
<feature type="region of interest" description="Disordered" evidence="2">
    <location>
        <begin position="347"/>
        <end position="415"/>
    </location>
</feature>
<feature type="compositionally biased region" description="Polar residues" evidence="2">
    <location>
        <begin position="347"/>
        <end position="357"/>
    </location>
</feature>
<feature type="coiled-coil region" evidence="1">
    <location>
        <begin position="452"/>
        <end position="482"/>
    </location>
</feature>
<sequence>MISEYVPAPRYDEVNVDAGLGYQTRVHTPRSGTNSRAYSEKLRNDYSPLPFHGIVPNTPVHVPDEISWFSSPSSSALQSRQRHQVQYLPTPFENDASHTPRDPHRVQIEQRSKQRLKDAEFGIQDAVHRCSGNTTSGKANVLIAARKIMFMPVAPQCLDYNTVWYLFALLSAVSIALTKARPPAISQTMGRPSRTHGHAVGRAMTQTSAASQFPSPGQQELPQQLYPAHQFSSMNTDNSYRSQQRTLPGHAVSQLSFGSGLYSPEMGNSTPTPFNVQPTSDDVQMYEDTQLPITDNWDTYINPNPDNFKESAPLYDSQPESQYSGHMFFNNHTSNVFQHEDLLHRNSQTSSPQTLTASGNGSDLSDNGSPQEPFSPYPPKLESHSPVSPIEERWGGKIKKTRDMANPKNQHRKQIEEKCNQRRKEAMDKLVVSLKRRGHDQKSAAQQFEAAAELLISDADEIRRLKEQLNKAEAENRALRKGAISQGQIHIPAISRSARV</sequence>
<proteinExistence type="predicted"/>
<feature type="region of interest" description="Disordered" evidence="2">
    <location>
        <begin position="185"/>
        <end position="221"/>
    </location>
</feature>
<reference evidence="3 4" key="1">
    <citation type="journal article" date="2016" name="Mol. Biol. Evol.">
        <title>Comparative Genomics of Early-Diverging Mushroom-Forming Fungi Provides Insights into the Origins of Lignocellulose Decay Capabilities.</title>
        <authorList>
            <person name="Nagy L.G."/>
            <person name="Riley R."/>
            <person name="Tritt A."/>
            <person name="Adam C."/>
            <person name="Daum C."/>
            <person name="Floudas D."/>
            <person name="Sun H."/>
            <person name="Yadav J.S."/>
            <person name="Pangilinan J."/>
            <person name="Larsson K.H."/>
            <person name="Matsuura K."/>
            <person name="Barry K."/>
            <person name="Labutti K."/>
            <person name="Kuo R."/>
            <person name="Ohm R.A."/>
            <person name="Bhattacharya S.S."/>
            <person name="Shirouzu T."/>
            <person name="Yoshinaga Y."/>
            <person name="Martin F.M."/>
            <person name="Grigoriev I.V."/>
            <person name="Hibbett D.S."/>
        </authorList>
    </citation>
    <scope>NUCLEOTIDE SEQUENCE [LARGE SCALE GENOMIC DNA]</scope>
    <source>
        <strain evidence="3 4">HHB9708</strain>
    </source>
</reference>
<feature type="compositionally biased region" description="Basic and acidic residues" evidence="2">
    <location>
        <begin position="390"/>
        <end position="405"/>
    </location>
</feature>
<keyword evidence="4" id="KW-1185">Reference proteome</keyword>
<feature type="compositionally biased region" description="Polar residues" evidence="2">
    <location>
        <begin position="266"/>
        <end position="280"/>
    </location>
</feature>
<accession>A0A164U0E4</accession>
<dbReference type="Proteomes" id="UP000076722">
    <property type="component" value="Unassembled WGS sequence"/>
</dbReference>
<evidence type="ECO:0000256" key="1">
    <source>
        <dbReference type="SAM" id="Coils"/>
    </source>
</evidence>
<feature type="compositionally biased region" description="Low complexity" evidence="2">
    <location>
        <begin position="358"/>
        <end position="369"/>
    </location>
</feature>
<feature type="region of interest" description="Disordered" evidence="2">
    <location>
        <begin position="258"/>
        <end position="280"/>
    </location>
</feature>
<feature type="region of interest" description="Disordered" evidence="2">
    <location>
        <begin position="295"/>
        <end position="328"/>
    </location>
</feature>
<protein>
    <submittedName>
        <fullName evidence="3">Uncharacterized protein</fullName>
    </submittedName>
</protein>
<name>A0A164U0E4_9AGAM</name>
<evidence type="ECO:0000313" key="4">
    <source>
        <dbReference type="Proteomes" id="UP000076722"/>
    </source>
</evidence>
<evidence type="ECO:0000313" key="3">
    <source>
        <dbReference type="EMBL" id="KZS92801.1"/>
    </source>
</evidence>
<dbReference type="EMBL" id="KV419409">
    <property type="protein sequence ID" value="KZS92801.1"/>
    <property type="molecule type" value="Genomic_DNA"/>
</dbReference>
<feature type="compositionally biased region" description="Polar residues" evidence="2">
    <location>
        <begin position="318"/>
        <end position="328"/>
    </location>
</feature>